<keyword evidence="7" id="KW-1185">Reference proteome</keyword>
<dbReference type="PANTHER" id="PTHR13298:SF11">
    <property type="entry name" value="RAPAMYCIN-INSENSITIVE COMPANION OF MTOR"/>
    <property type="match status" value="1"/>
</dbReference>
<dbReference type="Gene3D" id="1.10.287.160">
    <property type="entry name" value="HR1 repeat"/>
    <property type="match status" value="1"/>
</dbReference>
<evidence type="ECO:0000256" key="1">
    <source>
        <dbReference type="ARBA" id="ARBA00008878"/>
    </source>
</evidence>
<dbReference type="Pfam" id="PF14666">
    <property type="entry name" value="RICTOR_M"/>
    <property type="match status" value="1"/>
</dbReference>
<feature type="region of interest" description="Disordered" evidence="2">
    <location>
        <begin position="1"/>
        <end position="115"/>
    </location>
</feature>
<dbReference type="GO" id="GO:0031932">
    <property type="term" value="C:TORC2 complex"/>
    <property type="evidence" value="ECO:0007669"/>
    <property type="project" value="InterPro"/>
</dbReference>
<gene>
    <name evidence="6" type="ORF">AB675_7974</name>
</gene>
<dbReference type="InterPro" id="IPR028267">
    <property type="entry name" value="Pianissimo_N"/>
</dbReference>
<dbReference type="SMART" id="SM01307">
    <property type="entry name" value="RICTOR_M"/>
    <property type="match status" value="1"/>
</dbReference>
<dbReference type="InterPro" id="IPR016024">
    <property type="entry name" value="ARM-type_fold"/>
</dbReference>
<dbReference type="AlphaFoldDB" id="A0A0N0NN19"/>
<feature type="region of interest" description="Disordered" evidence="2">
    <location>
        <begin position="652"/>
        <end position="674"/>
    </location>
</feature>
<feature type="compositionally biased region" description="Polar residues" evidence="2">
    <location>
        <begin position="182"/>
        <end position="201"/>
    </location>
</feature>
<dbReference type="InterPro" id="IPR029452">
    <property type="entry name" value="RICTOR_V"/>
</dbReference>
<dbReference type="Pfam" id="PF14664">
    <property type="entry name" value="RICTOR_N"/>
    <property type="match status" value="1"/>
</dbReference>
<feature type="domain" description="Rapamycin-insensitive companion of mTOR N-terminal" evidence="4">
    <location>
        <begin position="246"/>
        <end position="609"/>
    </location>
</feature>
<proteinExistence type="inferred from homology"/>
<evidence type="ECO:0000256" key="2">
    <source>
        <dbReference type="SAM" id="MobiDB-lite"/>
    </source>
</evidence>
<feature type="compositionally biased region" description="Polar residues" evidence="2">
    <location>
        <begin position="30"/>
        <end position="46"/>
    </location>
</feature>
<evidence type="ECO:0000313" key="6">
    <source>
        <dbReference type="EMBL" id="KPI41008.1"/>
    </source>
</evidence>
<dbReference type="STRING" id="1664694.A0A0N0NN19"/>
<dbReference type="InterPro" id="IPR029453">
    <property type="entry name" value="Rictor_IV"/>
</dbReference>
<comment type="caution">
    <text evidence="6">The sequence shown here is derived from an EMBL/GenBank/DDBJ whole genome shotgun (WGS) entry which is preliminary data.</text>
</comment>
<dbReference type="OrthoDB" id="271111at2759"/>
<evidence type="ECO:0000259" key="5">
    <source>
        <dbReference type="SMART" id="SM01310"/>
    </source>
</evidence>
<dbReference type="GeneID" id="28740262"/>
<dbReference type="InterPro" id="IPR029451">
    <property type="entry name" value="RICTOR_M"/>
</dbReference>
<dbReference type="VEuPathDB" id="FungiDB:AB675_7974"/>
<dbReference type="SUPFAM" id="SSF46585">
    <property type="entry name" value="HR1 repeat"/>
    <property type="match status" value="1"/>
</dbReference>
<comment type="similarity">
    <text evidence="1">Belongs to the RICTOR family.</text>
</comment>
<feature type="region of interest" description="Disordered" evidence="2">
    <location>
        <begin position="174"/>
        <end position="201"/>
    </location>
</feature>
<dbReference type="SMART" id="SM01303">
    <property type="entry name" value="RasGEF_N_2"/>
    <property type="match status" value="1"/>
</dbReference>
<protein>
    <submittedName>
        <fullName evidence="6">Protein ste16</fullName>
    </submittedName>
</protein>
<feature type="domain" description="Rapamycin-insensitive companion of mTOR middle" evidence="3">
    <location>
        <begin position="684"/>
        <end position="908"/>
    </location>
</feature>
<evidence type="ECO:0000259" key="4">
    <source>
        <dbReference type="SMART" id="SM01308"/>
    </source>
</evidence>
<dbReference type="PANTHER" id="PTHR13298">
    <property type="entry name" value="CYTOSOLIC REGULATOR PIANISSIMO"/>
    <property type="match status" value="1"/>
</dbReference>
<feature type="compositionally biased region" description="Polar residues" evidence="2">
    <location>
        <begin position="98"/>
        <end position="115"/>
    </location>
</feature>
<feature type="compositionally biased region" description="Polar residues" evidence="2">
    <location>
        <begin position="69"/>
        <end position="89"/>
    </location>
</feature>
<dbReference type="EMBL" id="LFJN01000010">
    <property type="protein sequence ID" value="KPI41008.1"/>
    <property type="molecule type" value="Genomic_DNA"/>
</dbReference>
<dbReference type="SMART" id="SM01310">
    <property type="entry name" value="RICTOR_V"/>
    <property type="match status" value="1"/>
</dbReference>
<dbReference type="InterPro" id="IPR036274">
    <property type="entry name" value="HR1_rpt_sf"/>
</dbReference>
<dbReference type="InterPro" id="IPR028268">
    <property type="entry name" value="Pianissimo_fam"/>
</dbReference>
<dbReference type="GO" id="GO:0038203">
    <property type="term" value="P:TORC2 signaling"/>
    <property type="evidence" value="ECO:0007669"/>
    <property type="project" value="TreeGrafter"/>
</dbReference>
<dbReference type="RefSeq" id="XP_018000971.1">
    <property type="nucleotide sequence ID" value="XM_018148382.1"/>
</dbReference>
<feature type="compositionally biased region" description="Low complexity" evidence="2">
    <location>
        <begin position="47"/>
        <end position="58"/>
    </location>
</feature>
<evidence type="ECO:0000259" key="3">
    <source>
        <dbReference type="SMART" id="SM01307"/>
    </source>
</evidence>
<reference evidence="6 7" key="1">
    <citation type="submission" date="2015-06" db="EMBL/GenBank/DDBJ databases">
        <title>Draft genome of the ant-associated black yeast Phialophora attae CBS 131958.</title>
        <authorList>
            <person name="Moreno L.F."/>
            <person name="Stielow B.J."/>
            <person name="de Hoog S."/>
            <person name="Vicente V.A."/>
            <person name="Weiss V.A."/>
            <person name="de Vries M."/>
            <person name="Cruz L.M."/>
            <person name="Souza E.M."/>
        </authorList>
    </citation>
    <scope>NUCLEOTIDE SEQUENCE [LARGE SCALE GENOMIC DNA]</scope>
    <source>
        <strain evidence="6 7">CBS 131958</strain>
    </source>
</reference>
<sequence length="1277" mass="142836">MASPNDAAGYSVTPTQRVAFKHASRKSDDLSSTWHRPSTKSNRSMSGGTTQLGQPLLGKSALGNGPPGSFSTDLKSATQSRSTTPQNEQPSHRDMPRQSFSSTRPSAGDWTDSTESRQAFVRAQIAKEEKIKMGTEKLKEALMSKNMKQAKDQRLATIEQELGTSNRKLAELRTQLDHETRAQSPTTPPSKRQTSYFRSSPLRSPRLVGREDLDVEGLNEEESPTVVLTETLQALEMEGMPPDYYIERANTLVQLFKKHSTLKYDLAWSVFSLRVQLMLLSDSSDVVAAGYRLTRHAITDRSSLRTIRSLHTDELTVLSLIKKDKAALEREQAVKLVRAFLDVKSGVYELSVAVVRSLVAVAEHNDDTLKDICLLTLAEILTKHPSLLVSAGGMSTLTDALANGSFPTPDGLVAAFLHILDHPRQRQYLSTGREFEAMFAPFTDPMLLNGNEEKLKHCAKAIAAMLKTWPGFLALSERNAMSLHSLIESLQYPITAARGIILDLLIDTLRIKVPYWSDTYVAGRRLTTYGRVNTEAAEPDMKRAPADDRSHGRFDLTYHFSAIVLAVLIRVGLIPSLFNLIKTEEDNALRRRAILVLTEVLRMAQDSLPTTVSANIQVLAPLLSPAQDFLSDSQAGNLEMLYQIESINRTKNKSKRSITEPAHTVEDSSGGPAMAKRSKYSPLIDGDQFRQLITDSQVLQHASYIKWKWDIIMGLVEGPLTNPKRLDEAIKSSKFMKRLTGFYRPFKHRFSDIRNNQFNQRYVRYGCSLFRTLLQTAVGIQFLGESKVLRQIAECLAQVDPQSGLTSTSPQFDRYQMTETLSGGYFAILGTLSSTQEGVNIMEKWHMMDMFYHILGQRDRDDLVRAILGSMDFTLDTHLRVMLSQALTSAFKGIRLFATKLLRRYAVARGIGQPDSSAHWALRLVMTQLYDPDVEVCEVAVKILEEACELQQHLEFVVRCRPALDHLGELGAPLLLRFLATSIGYRYLNGLDYITQEMDDWFLGRNDTYVALVEASLARAYADTAMSKTSFSAPEDIDMGETGLAPAHFYRELARTEEGCKLLRQSGHFYEFSSTLRDFDLEDDDSETLLKVKGSLWAVGNIGSMALGAPFLEEDDVVKSMVRIAEGAAVMSIRGTAVFALGLCSRTLHGVQMLARTNGTRRSIPAATLWSMQTNNHYTSSTTDADPIKARILKLVISMGNSVTYKKIGQDLSVLRHKHPQAFMDVGLFRKTLVLLESHHYRLLARQHILDLFDKSVMRRLVLDEDADSEETESDTN</sequence>
<accession>A0A0N0NN19</accession>
<dbReference type="Pfam" id="PF14668">
    <property type="entry name" value="RICTOR_V"/>
    <property type="match status" value="1"/>
</dbReference>
<dbReference type="SMART" id="SM01308">
    <property type="entry name" value="RICTOR_N"/>
    <property type="match status" value="1"/>
</dbReference>
<name>A0A0N0NN19_9EURO</name>
<feature type="domain" description="Rapamycin-insensitive companion of mTOR" evidence="5">
    <location>
        <begin position="1089"/>
        <end position="1161"/>
    </location>
</feature>
<dbReference type="SUPFAM" id="SSF48371">
    <property type="entry name" value="ARM repeat"/>
    <property type="match status" value="1"/>
</dbReference>
<dbReference type="Pfam" id="PF14663">
    <property type="entry name" value="RasGEF_N_2"/>
    <property type="match status" value="1"/>
</dbReference>
<evidence type="ECO:0000313" key="7">
    <source>
        <dbReference type="Proteomes" id="UP000038010"/>
    </source>
</evidence>
<dbReference type="Proteomes" id="UP000038010">
    <property type="component" value="Unassembled WGS sequence"/>
</dbReference>
<organism evidence="6 7">
    <name type="scientific">Cyphellophora attinorum</name>
    <dbReference type="NCBI Taxonomy" id="1664694"/>
    <lineage>
        <taxon>Eukaryota</taxon>
        <taxon>Fungi</taxon>
        <taxon>Dikarya</taxon>
        <taxon>Ascomycota</taxon>
        <taxon>Pezizomycotina</taxon>
        <taxon>Eurotiomycetes</taxon>
        <taxon>Chaetothyriomycetidae</taxon>
        <taxon>Chaetothyriales</taxon>
        <taxon>Cyphellophoraceae</taxon>
        <taxon>Cyphellophora</taxon>
    </lineage>
</organism>